<dbReference type="SMART" id="SM00228">
    <property type="entry name" value="PDZ"/>
    <property type="match status" value="1"/>
</dbReference>
<dbReference type="Pfam" id="PF05580">
    <property type="entry name" value="Peptidase_S55"/>
    <property type="match status" value="1"/>
</dbReference>
<dbReference type="Gene3D" id="2.30.42.10">
    <property type="match status" value="1"/>
</dbReference>
<dbReference type="SUPFAM" id="SSF50156">
    <property type="entry name" value="PDZ domain-like"/>
    <property type="match status" value="1"/>
</dbReference>
<dbReference type="InterPro" id="IPR008763">
    <property type="entry name" value="Peptidase_S55"/>
</dbReference>
<keyword evidence="4" id="KW-1185">Reference proteome</keyword>
<dbReference type="InterPro" id="IPR014219">
    <property type="entry name" value="SpoIVB"/>
</dbReference>
<dbReference type="Proteomes" id="UP001082703">
    <property type="component" value="Unassembled WGS sequence"/>
</dbReference>
<organism evidence="3 4">
    <name type="scientific">Caproiciproducens galactitolivorans</name>
    <dbReference type="NCBI Taxonomy" id="642589"/>
    <lineage>
        <taxon>Bacteria</taxon>
        <taxon>Bacillati</taxon>
        <taxon>Bacillota</taxon>
        <taxon>Clostridia</taxon>
        <taxon>Eubacteriales</taxon>
        <taxon>Acutalibacteraceae</taxon>
        <taxon>Caproiciproducens</taxon>
    </lineage>
</organism>
<evidence type="ECO:0000313" key="3">
    <source>
        <dbReference type="EMBL" id="MCY1714808.1"/>
    </source>
</evidence>
<evidence type="ECO:0000313" key="4">
    <source>
        <dbReference type="Proteomes" id="UP001082703"/>
    </source>
</evidence>
<comment type="caution">
    <text evidence="3">The sequence shown here is derived from an EMBL/GenBank/DDBJ whole genome shotgun (WGS) entry which is preliminary data.</text>
</comment>
<dbReference type="GO" id="GO:0016787">
    <property type="term" value="F:hydrolase activity"/>
    <property type="evidence" value="ECO:0007669"/>
    <property type="project" value="UniProtKB-KW"/>
</dbReference>
<accession>A0ABT4BY02</accession>
<dbReference type="PROSITE" id="PS50106">
    <property type="entry name" value="PDZ"/>
    <property type="match status" value="1"/>
</dbReference>
<dbReference type="InterPro" id="IPR009003">
    <property type="entry name" value="Peptidase_S1_PA"/>
</dbReference>
<dbReference type="NCBIfam" id="TIGR02860">
    <property type="entry name" value="spore_IV_B"/>
    <property type="match status" value="1"/>
</dbReference>
<feature type="domain" description="PDZ" evidence="1">
    <location>
        <begin position="87"/>
        <end position="175"/>
    </location>
</feature>
<evidence type="ECO:0000259" key="1">
    <source>
        <dbReference type="PROSITE" id="PS50106"/>
    </source>
</evidence>
<dbReference type="EC" id="3.4.21.116" evidence="3"/>
<gene>
    <name evidence="3" type="primary">spoIVB</name>
    <name evidence="3" type="ORF">OUY18_11155</name>
</gene>
<dbReference type="InterPro" id="IPR001478">
    <property type="entry name" value="PDZ"/>
</dbReference>
<feature type="domain" description="Peptidase S55" evidence="2">
    <location>
        <begin position="176"/>
        <end position="410"/>
    </location>
</feature>
<dbReference type="Pfam" id="PF13180">
    <property type="entry name" value="PDZ_2"/>
    <property type="match status" value="1"/>
</dbReference>
<dbReference type="InterPro" id="IPR036034">
    <property type="entry name" value="PDZ_sf"/>
</dbReference>
<dbReference type="PROSITE" id="PS51494">
    <property type="entry name" value="SPOIVB"/>
    <property type="match status" value="1"/>
</dbReference>
<dbReference type="EMBL" id="JAPOHA010000011">
    <property type="protein sequence ID" value="MCY1714808.1"/>
    <property type="molecule type" value="Genomic_DNA"/>
</dbReference>
<dbReference type="SUPFAM" id="SSF50494">
    <property type="entry name" value="Trypsin-like serine proteases"/>
    <property type="match status" value="1"/>
</dbReference>
<sequence length="410" mass="43579">MKNFLKGLTACSFVLMILYSVSIGMAGYFTPDSYKVTAGSSLQWGSDAITAVAENGANMTAGFCSTPNKSYKAKLMLYHVIPIKTVNVDVVKETLLVPCGTPFGIKLFTNGVVIVGVADIKTAEGTVNPASIAGLKVGDVVTAINGKKVNTNAELIETVAKSGGKSLTFTIRRDNDSFAVNVQPVKSEIDAGYKAGIWVRDGTAGIGTLTFYNPVTKCFAGLGHGVCDTDTNELMPLLHGDIVPVTISGITKGEKGNPGELRGYFTTDNAIGTLEANVNAGVYGKLRIAPKGEAMEVAMKQEVKTGPVKILSTVDGGRPQYYNAEIEKIDYRENLYSKNMVLHITDEKLLNTTGGIVQGMSGSPIIQNNKIVGAVTHVFVNDPTRGYGIFVENMLEVSQKVSASDQLKVS</sequence>
<protein>
    <submittedName>
        <fullName evidence="3">SpoIVB peptidase</fullName>
        <ecNumber evidence="3">3.4.21.116</ecNumber>
    </submittedName>
</protein>
<evidence type="ECO:0000259" key="2">
    <source>
        <dbReference type="PROSITE" id="PS51494"/>
    </source>
</evidence>
<reference evidence="3 4" key="1">
    <citation type="submission" date="2022-11" db="EMBL/GenBank/DDBJ databases">
        <authorList>
            <person name="Caiyu Z."/>
        </authorList>
    </citation>
    <scope>NUCLEOTIDE SEQUENCE [LARGE SCALE GENOMIC DNA]</scope>
    <source>
        <strain evidence="3 4">YR-4</strain>
    </source>
</reference>
<proteinExistence type="predicted"/>
<keyword evidence="3" id="KW-0378">Hydrolase</keyword>
<name>A0ABT4BY02_9FIRM</name>
<dbReference type="RefSeq" id="WP_268058865.1">
    <property type="nucleotide sequence ID" value="NZ_JAPOHA010000011.1"/>
</dbReference>